<dbReference type="Proteomes" id="UP001597145">
    <property type="component" value="Unassembled WGS sequence"/>
</dbReference>
<dbReference type="Pfam" id="PF00067">
    <property type="entry name" value="p450"/>
    <property type="match status" value="1"/>
</dbReference>
<protein>
    <submittedName>
        <fullName evidence="3">Cytochrome P450</fullName>
    </submittedName>
</protein>
<dbReference type="EMBL" id="JBHUCP010000012">
    <property type="protein sequence ID" value="MFD1531459.1"/>
    <property type="molecule type" value="Genomic_DNA"/>
</dbReference>
<proteinExistence type="inferred from homology"/>
<dbReference type="InterPro" id="IPR036396">
    <property type="entry name" value="Cyt_P450_sf"/>
</dbReference>
<dbReference type="PANTHER" id="PTHR46696:SF6">
    <property type="entry name" value="P450, PUTATIVE (EUROFUNG)-RELATED"/>
    <property type="match status" value="1"/>
</dbReference>
<dbReference type="SUPFAM" id="SSF48264">
    <property type="entry name" value="Cytochrome P450"/>
    <property type="match status" value="1"/>
</dbReference>
<evidence type="ECO:0000256" key="2">
    <source>
        <dbReference type="RuleBase" id="RU000461"/>
    </source>
</evidence>
<organism evidence="3 4">
    <name type="scientific">Pseudonocardia aurantiaca</name>
    <dbReference type="NCBI Taxonomy" id="75290"/>
    <lineage>
        <taxon>Bacteria</taxon>
        <taxon>Bacillati</taxon>
        <taxon>Actinomycetota</taxon>
        <taxon>Actinomycetes</taxon>
        <taxon>Pseudonocardiales</taxon>
        <taxon>Pseudonocardiaceae</taxon>
        <taxon>Pseudonocardia</taxon>
    </lineage>
</organism>
<dbReference type="InterPro" id="IPR001128">
    <property type="entry name" value="Cyt_P450"/>
</dbReference>
<evidence type="ECO:0000256" key="1">
    <source>
        <dbReference type="ARBA" id="ARBA00010617"/>
    </source>
</evidence>
<dbReference type="PROSITE" id="PS00086">
    <property type="entry name" value="CYTOCHROME_P450"/>
    <property type="match status" value="1"/>
</dbReference>
<dbReference type="Gene3D" id="1.10.630.10">
    <property type="entry name" value="Cytochrome P450"/>
    <property type="match status" value="1"/>
</dbReference>
<accession>A0ABW4FLH3</accession>
<comment type="caution">
    <text evidence="3">The sequence shown here is derived from an EMBL/GenBank/DDBJ whole genome shotgun (WGS) entry which is preliminary data.</text>
</comment>
<gene>
    <name evidence="3" type="ORF">ACFSCY_18640</name>
</gene>
<dbReference type="PRINTS" id="PR00359">
    <property type="entry name" value="BP450"/>
</dbReference>
<evidence type="ECO:0000313" key="3">
    <source>
        <dbReference type="EMBL" id="MFD1531459.1"/>
    </source>
</evidence>
<reference evidence="4" key="1">
    <citation type="journal article" date="2019" name="Int. J. Syst. Evol. Microbiol.">
        <title>The Global Catalogue of Microorganisms (GCM) 10K type strain sequencing project: providing services to taxonomists for standard genome sequencing and annotation.</title>
        <authorList>
            <consortium name="The Broad Institute Genomics Platform"/>
            <consortium name="The Broad Institute Genome Sequencing Center for Infectious Disease"/>
            <person name="Wu L."/>
            <person name="Ma J."/>
        </authorList>
    </citation>
    <scope>NUCLEOTIDE SEQUENCE [LARGE SCALE GENOMIC DNA]</scope>
    <source>
        <strain evidence="4">JCM 12165</strain>
    </source>
</reference>
<keyword evidence="2" id="KW-0503">Monooxygenase</keyword>
<name>A0ABW4FLH3_9PSEU</name>
<dbReference type="PANTHER" id="PTHR46696">
    <property type="entry name" value="P450, PUTATIVE (EUROFUNG)-RELATED"/>
    <property type="match status" value="1"/>
</dbReference>
<keyword evidence="4" id="KW-1185">Reference proteome</keyword>
<keyword evidence="2" id="KW-0479">Metal-binding</keyword>
<keyword evidence="2" id="KW-0408">Iron</keyword>
<dbReference type="InterPro" id="IPR002397">
    <property type="entry name" value="Cyt_P450_B"/>
</dbReference>
<keyword evidence="2" id="KW-0349">Heme</keyword>
<evidence type="ECO:0000313" key="4">
    <source>
        <dbReference type="Proteomes" id="UP001597145"/>
    </source>
</evidence>
<sequence length="404" mass="45009">MVDSHQHFFDELNWFDEEHCTRMDDELRWARSECPVVHTNYDGGMHVVTRYDDLRAVAEHPDVFSSSMPGVNQVPVALPPLDLDPPLHRDFRTFLNRPFSRASLSRYQPVIEQLADDLIDGFVEDGRVEFVSRFAIPFTAGSLAKVVLDDDNEDRLRRAIDAVTAVSVDNSPESFGVVAGIAAELMAERESTGAVRDDFLQSLVDATVEDGRPLTQTERLGVVTVLLLGGLDTTRGALAYIGRYLAEEPGMEERLRRPDWTKRDLDELLRFTSTVSVMGRLVTKDNDLLGVPLKAGDRLAVHWRSGNRDESKFDNPDRLDFERSRNPHAAFGIGIHRCLGQHFARLQLEIAVNRLLARLTNFRIASGTAVKEAAGISIGAPEEMHLAFDHVATPAAATVAEGQR</sequence>
<dbReference type="InterPro" id="IPR017972">
    <property type="entry name" value="Cyt_P450_CS"/>
</dbReference>
<dbReference type="RefSeq" id="WP_343978902.1">
    <property type="nucleotide sequence ID" value="NZ_BAAAJG010000010.1"/>
</dbReference>
<keyword evidence="2" id="KW-0560">Oxidoreductase</keyword>
<comment type="similarity">
    <text evidence="1 2">Belongs to the cytochrome P450 family.</text>
</comment>